<dbReference type="EMBL" id="CM039437">
    <property type="protein sequence ID" value="KAI4305746.1"/>
    <property type="molecule type" value="Genomic_DNA"/>
</dbReference>
<evidence type="ECO:0000313" key="2">
    <source>
        <dbReference type="Proteomes" id="UP000828941"/>
    </source>
</evidence>
<reference evidence="1 2" key="1">
    <citation type="journal article" date="2022" name="DNA Res.">
        <title>Chromosomal-level genome assembly of the orchid tree Bauhinia variegata (Leguminosae; Cercidoideae) supports the allotetraploid origin hypothesis of Bauhinia.</title>
        <authorList>
            <person name="Zhong Y."/>
            <person name="Chen Y."/>
            <person name="Zheng D."/>
            <person name="Pang J."/>
            <person name="Liu Y."/>
            <person name="Luo S."/>
            <person name="Meng S."/>
            <person name="Qian L."/>
            <person name="Wei D."/>
            <person name="Dai S."/>
            <person name="Zhou R."/>
        </authorList>
    </citation>
    <scope>NUCLEOTIDE SEQUENCE [LARGE SCALE GENOMIC DNA]</scope>
    <source>
        <strain evidence="1">BV-YZ2020</strain>
    </source>
</reference>
<organism evidence="1 2">
    <name type="scientific">Bauhinia variegata</name>
    <name type="common">Purple orchid tree</name>
    <name type="synonym">Phanera variegata</name>
    <dbReference type="NCBI Taxonomy" id="167791"/>
    <lineage>
        <taxon>Eukaryota</taxon>
        <taxon>Viridiplantae</taxon>
        <taxon>Streptophyta</taxon>
        <taxon>Embryophyta</taxon>
        <taxon>Tracheophyta</taxon>
        <taxon>Spermatophyta</taxon>
        <taxon>Magnoliopsida</taxon>
        <taxon>eudicotyledons</taxon>
        <taxon>Gunneridae</taxon>
        <taxon>Pentapetalae</taxon>
        <taxon>rosids</taxon>
        <taxon>fabids</taxon>
        <taxon>Fabales</taxon>
        <taxon>Fabaceae</taxon>
        <taxon>Cercidoideae</taxon>
        <taxon>Cercideae</taxon>
        <taxon>Bauhiniinae</taxon>
        <taxon>Bauhinia</taxon>
    </lineage>
</organism>
<evidence type="ECO:0000313" key="1">
    <source>
        <dbReference type="EMBL" id="KAI4305746.1"/>
    </source>
</evidence>
<proteinExistence type="predicted"/>
<keyword evidence="2" id="KW-1185">Reference proteome</keyword>
<gene>
    <name evidence="1" type="ORF">L6164_029094</name>
</gene>
<name>A0ACB9L8K5_BAUVA</name>
<protein>
    <submittedName>
        <fullName evidence="1">Uncharacterized protein</fullName>
    </submittedName>
</protein>
<comment type="caution">
    <text evidence="1">The sequence shown here is derived from an EMBL/GenBank/DDBJ whole genome shotgun (WGS) entry which is preliminary data.</text>
</comment>
<dbReference type="Proteomes" id="UP000828941">
    <property type="component" value="Chromosome 12"/>
</dbReference>
<accession>A0ACB9L8K5</accession>
<sequence>MGKNIVFKESQHNPGNRSRLWLQEDIDHVLRMNKGSEFIQAIALEPQEPYEAHWDPKAFTNMCNLRLLKISNVHLPLGLKYLPNSLKVLEWEGCSLKALPIGVQDELVDLRMLRSKMIKPWNGTRFFGKLKSIDLSHSKDLTQTPIISGIPHLERLILEGCTSLVKIHQSIGQHNKLVELNVKDCINLKSFPGKIEMSSLKNFILSGCSKIQKLPDFGENMESLSVLDLKDCINVVCLPNTIRYLKSLKTLNISGCPKLSQLPNNMDENEALEELNVSGTAIRDLISSHTMELTLSPRWKFMRPSIPIGMMHTPILRLSFLKELSLASCNLIDGSIPDDLSCLSSLHSIDLSGNDFVNLPVYCIANLSKLCSLSLNSCTRLEMLPVLPQYLESLNARDCASLQPIFDRLQLWNLFPLDEHEIKPSAQRALFITGSAIPPWFDNENFAFCDAEAAHLNFDVDSIISIVVDIPQYCRESEWWRVDVCLVLEYVESSTLISRDPSDSFISFVYIMGKATEPDSPLYYDFVIRKFVTLDRPHLWITSLRTLHEHLRGDSNRLHLFFFTTTYPKFGKMKIRQGGCHVYCKEEAESWHRARNYLENTIPSNSEYSSSLRVSLPTPAVSTGQEVEELPMTSDTLNNSKENILPAQMQEPNPNKDRSNKMCAKPSPSMSETSGSRFRFLNKRCICEQIAALRVSESEELYYVCEDNKCNYFEWWSPSSSSDKNRCSENVGHELQLPQLKIDEFGVLRMHDLLQRMGRNIVSQESQYNPGNRSRLWSQEDIDQVLRMKKGTELIQGIVLGPQEPYEAYWDPEAFTKMCNLRLLKLSNVHLPLGLKCLPNSLKVLEWEGCSLKALPLGVQDELVDLRMHHSKMIKTWNGTRFFGKLNSVDLSHSKDLAETPIVSGIPYLERLILEGCTSLVKVHQSVGQHNKLVELNLKDCINLKTFPSKLEMSSLKNFILSGCSKVHKLPDFGENMESLSVLDLKDCKNIVCLPNTIRNLKSLKILDISGCPKLSQLPNNMDENEALEELDVSGAAIRDLISSNSMELPLSSRWKFIRHSTPLDMMHTPILQFSFLKELSFASCNLIDGSIPDDLSCLSSLQRIDLSGNDFVNLPVYCIANLSKLCSLSLDSCTRLEKFPVLPQYLENLSARDCASLQPIYDPLQLWNLFSLDEHKIKPSARRYSFITGSVIPPWFHNQNFTFLDAEVAHLNLDLDSIVSIVVDIPQYCRESEWWRVDACLVLEYVESSPRSRDPSESFLSFVYTRVKATEPGFPSYHDFLIHLLDTLDGPHLWITSLRTLHEQLRGDSNQLELLFFTRTVPHYGTMKIRQCGCHVYGKEDAESWHIARNNSENIIPSNSDYSRISLPIASAAAVSTGQLEQLPMTSDALNNSRENVLLPQMQEPEHNEDKSNKMSLKPRPSMGETSGPRLRFRNKRCICEQRAALRVSESEKLYYVCENNKCNYFEWWIPDFSSDENLCYENGGQELLLPEKGKHGDQNLVASHGQLKLLVMTNLILSIFAIICLCFKLLFRK</sequence>